<keyword evidence="2" id="KW-1185">Reference proteome</keyword>
<evidence type="ECO:0000313" key="1">
    <source>
        <dbReference type="EMBL" id="KAI0046827.1"/>
    </source>
</evidence>
<organism evidence="1 2">
    <name type="scientific">Auriscalpium vulgare</name>
    <dbReference type="NCBI Taxonomy" id="40419"/>
    <lineage>
        <taxon>Eukaryota</taxon>
        <taxon>Fungi</taxon>
        <taxon>Dikarya</taxon>
        <taxon>Basidiomycota</taxon>
        <taxon>Agaricomycotina</taxon>
        <taxon>Agaricomycetes</taxon>
        <taxon>Russulales</taxon>
        <taxon>Auriscalpiaceae</taxon>
        <taxon>Auriscalpium</taxon>
    </lineage>
</organism>
<name>A0ACB8RSL5_9AGAM</name>
<sequence>MSRSTTPNEMRLRMGIEGSYVDDTLSRGAPWSSVGARVTEFAHQRGLSGGPGNVWYQSDNLDRDHFSVADGTSTIGHVLQTDRELNAFVRQTRQGDVDFLQRHGDPSDHSSFVSGASTPPRATGSAQFRRSWTNIDQPPRSPAHTRPPFFGSSSGSGSASPAATPREQPAPNPPQPIYNPALDTVALWKRLQAIEEDNLKVKEDNAKMKEDNAKMKEELRDQQRDHAKEMQALTERDLELTSDLWHLQQYVIATGQDIAQLDKIKLRDMLDRAQGVLAFAAGLTVDRPPSQFSYLWRTALSHRATGKGDAHRKKAAQRLISESQVLIPGSELEISIAILFADQEAFRLAVTLSEPLRTDGNEAAHPSIIPADLYEVPIARKVGTVEEKVVLRKLRDVAIAPLI</sequence>
<reference evidence="1" key="2">
    <citation type="journal article" date="2022" name="New Phytol.">
        <title>Evolutionary transition to the ectomycorrhizal habit in the genomes of a hyperdiverse lineage of mushroom-forming fungi.</title>
        <authorList>
            <person name="Looney B."/>
            <person name="Miyauchi S."/>
            <person name="Morin E."/>
            <person name="Drula E."/>
            <person name="Courty P.E."/>
            <person name="Kohler A."/>
            <person name="Kuo A."/>
            <person name="LaButti K."/>
            <person name="Pangilinan J."/>
            <person name="Lipzen A."/>
            <person name="Riley R."/>
            <person name="Andreopoulos W."/>
            <person name="He G."/>
            <person name="Johnson J."/>
            <person name="Nolan M."/>
            <person name="Tritt A."/>
            <person name="Barry K.W."/>
            <person name="Grigoriev I.V."/>
            <person name="Nagy L.G."/>
            <person name="Hibbett D."/>
            <person name="Henrissat B."/>
            <person name="Matheny P.B."/>
            <person name="Labbe J."/>
            <person name="Martin F.M."/>
        </authorList>
    </citation>
    <scope>NUCLEOTIDE SEQUENCE</scope>
    <source>
        <strain evidence="1">FP105234-sp</strain>
    </source>
</reference>
<comment type="caution">
    <text evidence="1">The sequence shown here is derived from an EMBL/GenBank/DDBJ whole genome shotgun (WGS) entry which is preliminary data.</text>
</comment>
<protein>
    <submittedName>
        <fullName evidence="1">Uncharacterized protein</fullName>
    </submittedName>
</protein>
<dbReference type="Proteomes" id="UP000814033">
    <property type="component" value="Unassembled WGS sequence"/>
</dbReference>
<gene>
    <name evidence="1" type="ORF">FA95DRAFT_1596042</name>
</gene>
<accession>A0ACB8RSL5</accession>
<reference evidence="1" key="1">
    <citation type="submission" date="2021-02" db="EMBL/GenBank/DDBJ databases">
        <authorList>
            <consortium name="DOE Joint Genome Institute"/>
            <person name="Ahrendt S."/>
            <person name="Looney B.P."/>
            <person name="Miyauchi S."/>
            <person name="Morin E."/>
            <person name="Drula E."/>
            <person name="Courty P.E."/>
            <person name="Chicoki N."/>
            <person name="Fauchery L."/>
            <person name="Kohler A."/>
            <person name="Kuo A."/>
            <person name="Labutti K."/>
            <person name="Pangilinan J."/>
            <person name="Lipzen A."/>
            <person name="Riley R."/>
            <person name="Andreopoulos W."/>
            <person name="He G."/>
            <person name="Johnson J."/>
            <person name="Barry K.W."/>
            <person name="Grigoriev I.V."/>
            <person name="Nagy L."/>
            <person name="Hibbett D."/>
            <person name="Henrissat B."/>
            <person name="Matheny P.B."/>
            <person name="Labbe J."/>
            <person name="Martin F."/>
        </authorList>
    </citation>
    <scope>NUCLEOTIDE SEQUENCE</scope>
    <source>
        <strain evidence="1">FP105234-sp</strain>
    </source>
</reference>
<proteinExistence type="predicted"/>
<evidence type="ECO:0000313" key="2">
    <source>
        <dbReference type="Proteomes" id="UP000814033"/>
    </source>
</evidence>
<dbReference type="EMBL" id="MU275916">
    <property type="protein sequence ID" value="KAI0046827.1"/>
    <property type="molecule type" value="Genomic_DNA"/>
</dbReference>